<dbReference type="GO" id="GO:0046872">
    <property type="term" value="F:metal ion binding"/>
    <property type="evidence" value="ECO:0007669"/>
    <property type="project" value="UniProtKB-KW"/>
</dbReference>
<dbReference type="Pfam" id="PF00264">
    <property type="entry name" value="Tyrosinase"/>
    <property type="match status" value="1"/>
</dbReference>
<accession>A0A286UXE3</accession>
<dbReference type="Proteomes" id="UP000217199">
    <property type="component" value="Unassembled WGS sequence"/>
</dbReference>
<name>A0A286UXE3_9AGAM</name>
<dbReference type="EMBL" id="NBII01000001">
    <property type="protein sequence ID" value="PAV24256.1"/>
    <property type="molecule type" value="Genomic_DNA"/>
</dbReference>
<dbReference type="PROSITE" id="PS00497">
    <property type="entry name" value="TYROSINASE_1"/>
    <property type="match status" value="1"/>
</dbReference>
<evidence type="ECO:0000313" key="14">
    <source>
        <dbReference type="EMBL" id="PAV24256.1"/>
    </source>
</evidence>
<comment type="catalytic activity">
    <reaction evidence="9">
        <text>2 L-dopa + O2 = 2 L-dopaquinone + 2 H2O</text>
        <dbReference type="Rhea" id="RHEA:34287"/>
        <dbReference type="ChEBI" id="CHEBI:15377"/>
        <dbReference type="ChEBI" id="CHEBI:15379"/>
        <dbReference type="ChEBI" id="CHEBI:57504"/>
        <dbReference type="ChEBI" id="CHEBI:57924"/>
        <dbReference type="EC" id="1.14.18.1"/>
    </reaction>
</comment>
<protein>
    <recommendedName>
        <fullName evidence="3">tyrosinase</fullName>
        <ecNumber evidence="3">1.14.18.1</ecNumber>
    </recommendedName>
</protein>
<proteinExistence type="inferred from homology"/>
<dbReference type="GO" id="GO:0042438">
    <property type="term" value="P:melanin biosynthetic process"/>
    <property type="evidence" value="ECO:0007669"/>
    <property type="project" value="UniProtKB-KW"/>
</dbReference>
<dbReference type="PANTHER" id="PTHR11474:SF76">
    <property type="entry name" value="SHKT DOMAIN-CONTAINING PROTEIN"/>
    <property type="match status" value="1"/>
</dbReference>
<dbReference type="InterPro" id="IPR041640">
    <property type="entry name" value="Tyrosinase_C"/>
</dbReference>
<keyword evidence="15" id="KW-1185">Reference proteome</keyword>
<dbReference type="InParanoid" id="A0A286UXE3"/>
<evidence type="ECO:0000256" key="3">
    <source>
        <dbReference type="ARBA" id="ARBA00011906"/>
    </source>
</evidence>
<keyword evidence="8" id="KW-0470">Melanin biosynthesis</keyword>
<evidence type="ECO:0000256" key="10">
    <source>
        <dbReference type="ARBA" id="ARBA00048881"/>
    </source>
</evidence>
<comment type="similarity">
    <text evidence="2">Belongs to the tyrosinase family.</text>
</comment>
<dbReference type="InterPro" id="IPR050316">
    <property type="entry name" value="Tyrosinase/Hemocyanin"/>
</dbReference>
<dbReference type="Gene3D" id="2.60.310.20">
    <property type="match status" value="1"/>
</dbReference>
<evidence type="ECO:0000256" key="7">
    <source>
        <dbReference type="ARBA" id="ARBA00023033"/>
    </source>
</evidence>
<keyword evidence="4" id="KW-0479">Metal-binding</keyword>
<dbReference type="InterPro" id="IPR008922">
    <property type="entry name" value="Di-copper_centre_dom_sf"/>
</dbReference>
<dbReference type="PROSITE" id="PS00498">
    <property type="entry name" value="TYROSINASE_2"/>
    <property type="match status" value="1"/>
</dbReference>
<feature type="compositionally biased region" description="Basic and acidic residues" evidence="11">
    <location>
        <begin position="580"/>
        <end position="589"/>
    </location>
</feature>
<dbReference type="OrthoDB" id="6132182at2759"/>
<keyword evidence="6" id="KW-0186">Copper</keyword>
<evidence type="ECO:0000256" key="6">
    <source>
        <dbReference type="ARBA" id="ARBA00023008"/>
    </source>
</evidence>
<feature type="domain" description="Tyrosinase copper-binding" evidence="12">
    <location>
        <begin position="86"/>
        <end position="103"/>
    </location>
</feature>
<gene>
    <name evidence="14" type="ORF">PNOK_0132400</name>
</gene>
<feature type="region of interest" description="Disordered" evidence="11">
    <location>
        <begin position="402"/>
        <end position="427"/>
    </location>
</feature>
<evidence type="ECO:0000256" key="5">
    <source>
        <dbReference type="ARBA" id="ARBA00023002"/>
    </source>
</evidence>
<comment type="caution">
    <text evidence="14">The sequence shown here is derived from an EMBL/GenBank/DDBJ whole genome shotgun (WGS) entry which is preliminary data.</text>
</comment>
<organism evidence="14 15">
    <name type="scientific">Pyrrhoderma noxium</name>
    <dbReference type="NCBI Taxonomy" id="2282107"/>
    <lineage>
        <taxon>Eukaryota</taxon>
        <taxon>Fungi</taxon>
        <taxon>Dikarya</taxon>
        <taxon>Basidiomycota</taxon>
        <taxon>Agaricomycotina</taxon>
        <taxon>Agaricomycetes</taxon>
        <taxon>Hymenochaetales</taxon>
        <taxon>Hymenochaetaceae</taxon>
        <taxon>Pyrrhoderma</taxon>
    </lineage>
</organism>
<evidence type="ECO:0000259" key="13">
    <source>
        <dbReference type="PROSITE" id="PS00498"/>
    </source>
</evidence>
<keyword evidence="5" id="KW-0560">Oxidoreductase</keyword>
<dbReference type="AlphaFoldDB" id="A0A286UXE3"/>
<comment type="catalytic activity">
    <reaction evidence="10">
        <text>L-tyrosine + O2 = L-dopaquinone + H2O</text>
        <dbReference type="Rhea" id="RHEA:18117"/>
        <dbReference type="ChEBI" id="CHEBI:15377"/>
        <dbReference type="ChEBI" id="CHEBI:15379"/>
        <dbReference type="ChEBI" id="CHEBI:57924"/>
        <dbReference type="ChEBI" id="CHEBI:58315"/>
        <dbReference type="EC" id="1.14.18.1"/>
    </reaction>
</comment>
<dbReference type="InterPro" id="IPR002227">
    <property type="entry name" value="Tyrosinase_Cu-bd"/>
</dbReference>
<dbReference type="Pfam" id="PF18132">
    <property type="entry name" value="Tyrosinase_C"/>
    <property type="match status" value="1"/>
</dbReference>
<sequence>MSNKHYHVVGLPTFAPSAPPRLEFNDFVKDEDVLNLYLLALASIQNDKEDKLTSFFQIGGIHGKPPIPWDNVKGISDPAFGGYCTHGSVIFPTWHRPYVVLYEQVIWNRASSIASSYTDPSLKTKYQDALKRLRQPYWDWAANATPHPLISSEETVTVIDAPEGKKKEIKNPLFSYHFQSINESFTGRFEKWHQTLRWPTNQSENAKSQPELFIRAMEMRQIQLRDTTFNLLAVPKNWMIFSNHTNLGQGLSIESLHDLVHNLVGGQGNMGSVEMAGFDPIFFLHHTNVDRLLSLWQALYPNIWVTPGSSESGSFTIESGQTVNNNSNLTPFHSDDANFVNSETCRSVNKFGYTYPEINLPFASPEELKDHVTKAVLELYGPDSMFDSNAVAATQSLASGKTTIERRSLSSENNPSNPGHAELSQGTSTYPSRYHDWYAEVTVSPYHFKSSGYVHIFLSETVPSDNWLFSPDCVGDIAIFRNTSGECANCDQREAAGEEIIGLVPLTRALLKKGLDINDVDNLVEYFKTHLHWRCEHADGSEIPLEEVTSLRVKLCSAHCERPVQRGGFEGFPIRQEPPGQEKLKDDFQRLNVNSP</sequence>
<evidence type="ECO:0000256" key="4">
    <source>
        <dbReference type="ARBA" id="ARBA00022723"/>
    </source>
</evidence>
<evidence type="ECO:0000256" key="1">
    <source>
        <dbReference type="ARBA" id="ARBA00001973"/>
    </source>
</evidence>
<evidence type="ECO:0000313" key="15">
    <source>
        <dbReference type="Proteomes" id="UP000217199"/>
    </source>
</evidence>
<evidence type="ECO:0000256" key="9">
    <source>
        <dbReference type="ARBA" id="ARBA00048233"/>
    </source>
</evidence>
<dbReference type="EC" id="1.14.18.1" evidence="3"/>
<keyword evidence="7" id="KW-0503">Monooxygenase</keyword>
<evidence type="ECO:0000256" key="8">
    <source>
        <dbReference type="ARBA" id="ARBA00023101"/>
    </source>
</evidence>
<dbReference type="GO" id="GO:0004503">
    <property type="term" value="F:tyrosinase activity"/>
    <property type="evidence" value="ECO:0007669"/>
    <property type="project" value="UniProtKB-EC"/>
</dbReference>
<reference evidence="14 15" key="1">
    <citation type="journal article" date="2017" name="Mol. Ecol.">
        <title>Comparative and population genomic landscape of Phellinus noxius: A hypervariable fungus causing root rot in trees.</title>
        <authorList>
            <person name="Chung C.L."/>
            <person name="Lee T.J."/>
            <person name="Akiba M."/>
            <person name="Lee H.H."/>
            <person name="Kuo T.H."/>
            <person name="Liu D."/>
            <person name="Ke H.M."/>
            <person name="Yokoi T."/>
            <person name="Roa M.B."/>
            <person name="Lu M.J."/>
            <person name="Chang Y.Y."/>
            <person name="Ann P.J."/>
            <person name="Tsai J.N."/>
            <person name="Chen C.Y."/>
            <person name="Tzean S.S."/>
            <person name="Ota Y."/>
            <person name="Hattori T."/>
            <person name="Sahashi N."/>
            <person name="Liou R.F."/>
            <person name="Kikuchi T."/>
            <person name="Tsai I.J."/>
        </authorList>
    </citation>
    <scope>NUCLEOTIDE SEQUENCE [LARGE SCALE GENOMIC DNA]</scope>
    <source>
        <strain evidence="14 15">FFPRI411160</strain>
    </source>
</reference>
<evidence type="ECO:0000256" key="11">
    <source>
        <dbReference type="SAM" id="MobiDB-lite"/>
    </source>
</evidence>
<feature type="region of interest" description="Disordered" evidence="11">
    <location>
        <begin position="569"/>
        <end position="596"/>
    </location>
</feature>
<evidence type="ECO:0000256" key="2">
    <source>
        <dbReference type="ARBA" id="ARBA00009928"/>
    </source>
</evidence>
<comment type="cofactor">
    <cofactor evidence="1">
        <name>Cu(2+)</name>
        <dbReference type="ChEBI" id="CHEBI:29036"/>
    </cofactor>
</comment>
<dbReference type="PANTHER" id="PTHR11474">
    <property type="entry name" value="TYROSINASE FAMILY MEMBER"/>
    <property type="match status" value="1"/>
</dbReference>
<dbReference type="Gene3D" id="1.10.1280.10">
    <property type="entry name" value="Di-copper center containing domain from catechol oxidase"/>
    <property type="match status" value="1"/>
</dbReference>
<dbReference type="PRINTS" id="PR00092">
    <property type="entry name" value="TYROSINASE"/>
</dbReference>
<dbReference type="SUPFAM" id="SSF48056">
    <property type="entry name" value="Di-copper centre-containing domain"/>
    <property type="match status" value="1"/>
</dbReference>
<dbReference type="STRING" id="2282107.A0A286UXE3"/>
<feature type="domain" description="Tyrosinase copper-binding" evidence="13">
    <location>
        <begin position="279"/>
        <end position="290"/>
    </location>
</feature>
<evidence type="ECO:0000259" key="12">
    <source>
        <dbReference type="PROSITE" id="PS00497"/>
    </source>
</evidence>